<dbReference type="AlphaFoldDB" id="A0AAD9MIV9"/>
<dbReference type="SUPFAM" id="SSF52087">
    <property type="entry name" value="CRAL/TRIO domain"/>
    <property type="match status" value="1"/>
</dbReference>
<feature type="domain" description="CRAL-TRIO" evidence="1">
    <location>
        <begin position="120"/>
        <end position="201"/>
    </location>
</feature>
<dbReference type="Proteomes" id="UP001255856">
    <property type="component" value="Unassembled WGS sequence"/>
</dbReference>
<proteinExistence type="predicted"/>
<dbReference type="Gene3D" id="3.40.525.10">
    <property type="entry name" value="CRAL-TRIO lipid binding domain"/>
    <property type="match status" value="1"/>
</dbReference>
<comment type="caution">
    <text evidence="2">The sequence shown here is derived from an EMBL/GenBank/DDBJ whole genome shotgun (WGS) entry which is preliminary data.</text>
</comment>
<evidence type="ECO:0000313" key="2">
    <source>
        <dbReference type="EMBL" id="KAK2080729.1"/>
    </source>
</evidence>
<evidence type="ECO:0000313" key="3">
    <source>
        <dbReference type="Proteomes" id="UP001255856"/>
    </source>
</evidence>
<sequence length="208" mass="22357">MGAGAYYNFQKYGDIWGPQRFPGAEPEHVLLSAQAGEMSATPKLPSPHVLAAQHPEALAYLRAHGPPAAACGGRFTDAELMRCWSGRASRERSGKRAAQEYGNVIVSLVQGALEGGRLRDTPEAGPQDLVVRVDAAGATVLSSARILPVVRHVALSMNQHYPGRLHRMELHHLPSFAVWLVSAVRQLMHATTRDKVVVVDASGAVTKA</sequence>
<dbReference type="EMBL" id="JASFZW010000001">
    <property type="protein sequence ID" value="KAK2080729.1"/>
    <property type="molecule type" value="Genomic_DNA"/>
</dbReference>
<organism evidence="2 3">
    <name type="scientific">Prototheca wickerhamii</name>
    <dbReference type="NCBI Taxonomy" id="3111"/>
    <lineage>
        <taxon>Eukaryota</taxon>
        <taxon>Viridiplantae</taxon>
        <taxon>Chlorophyta</taxon>
        <taxon>core chlorophytes</taxon>
        <taxon>Trebouxiophyceae</taxon>
        <taxon>Chlorellales</taxon>
        <taxon>Chlorellaceae</taxon>
        <taxon>Prototheca</taxon>
    </lineage>
</organism>
<evidence type="ECO:0000259" key="1">
    <source>
        <dbReference type="Pfam" id="PF00650"/>
    </source>
</evidence>
<gene>
    <name evidence="2" type="ORF">QBZ16_000583</name>
</gene>
<dbReference type="InterPro" id="IPR001251">
    <property type="entry name" value="CRAL-TRIO_dom"/>
</dbReference>
<dbReference type="CDD" id="cd00170">
    <property type="entry name" value="SEC14"/>
    <property type="match status" value="1"/>
</dbReference>
<protein>
    <recommendedName>
        <fullName evidence="1">CRAL-TRIO domain-containing protein</fullName>
    </recommendedName>
</protein>
<name>A0AAD9MIV9_PROWI</name>
<dbReference type="InterPro" id="IPR036865">
    <property type="entry name" value="CRAL-TRIO_dom_sf"/>
</dbReference>
<keyword evidence="3" id="KW-1185">Reference proteome</keyword>
<accession>A0AAD9MIV9</accession>
<reference evidence="2" key="1">
    <citation type="submission" date="2021-01" db="EMBL/GenBank/DDBJ databases">
        <authorList>
            <person name="Eckstrom K.M.E."/>
        </authorList>
    </citation>
    <scope>NUCLEOTIDE SEQUENCE</scope>
    <source>
        <strain evidence="2">UVCC 0001</strain>
    </source>
</reference>
<dbReference type="Pfam" id="PF00650">
    <property type="entry name" value="CRAL_TRIO"/>
    <property type="match status" value="1"/>
</dbReference>